<gene>
    <name evidence="2" type="ORF">RAS12_04900</name>
</gene>
<evidence type="ECO:0000313" key="3">
    <source>
        <dbReference type="Proteomes" id="UP001234798"/>
    </source>
</evidence>
<dbReference type="Gene3D" id="3.40.50.1820">
    <property type="entry name" value="alpha/beta hydrolase"/>
    <property type="match status" value="1"/>
</dbReference>
<evidence type="ECO:0000259" key="1">
    <source>
        <dbReference type="Pfam" id="PF01738"/>
    </source>
</evidence>
<feature type="domain" description="Dienelactone hydrolase" evidence="1">
    <location>
        <begin position="23"/>
        <end position="242"/>
    </location>
</feature>
<dbReference type="EMBL" id="CP132976">
    <property type="protein sequence ID" value="WMD21719.1"/>
    <property type="molecule type" value="Genomic_DNA"/>
</dbReference>
<dbReference type="InterPro" id="IPR050261">
    <property type="entry name" value="FrsA_esterase"/>
</dbReference>
<keyword evidence="2" id="KW-0378">Hydrolase</keyword>
<dbReference type="Proteomes" id="UP001234798">
    <property type="component" value="Chromosome"/>
</dbReference>
<organism evidence="2 3">
    <name type="scientific">Achromobacter seleniivolatilans</name>
    <dbReference type="NCBI Taxonomy" id="3047478"/>
    <lineage>
        <taxon>Bacteria</taxon>
        <taxon>Pseudomonadati</taxon>
        <taxon>Pseudomonadota</taxon>
        <taxon>Betaproteobacteria</taxon>
        <taxon>Burkholderiales</taxon>
        <taxon>Alcaligenaceae</taxon>
        <taxon>Achromobacter</taxon>
    </lineage>
</organism>
<dbReference type="PANTHER" id="PTHR22946">
    <property type="entry name" value="DIENELACTONE HYDROLASE DOMAIN-CONTAINING PROTEIN-RELATED"/>
    <property type="match status" value="1"/>
</dbReference>
<accession>A0ABY9M3Z1</accession>
<name>A0ABY9M3Z1_9BURK</name>
<dbReference type="InterPro" id="IPR002925">
    <property type="entry name" value="Dienelactn_hydro"/>
</dbReference>
<sequence>MQPPRTPAVRTQDIIYQGADGVFEGYAAIPPGVAAPRPCVVLTHDWSGLNEPIKHLAERYAALGYICFAIDVYGKGVRGDPLGDNVRLMQPLLDDRALLRDRLLAGLRAASEIPGVDPARMAAVGYCFGGLCALDLARAAPANLLAAVSFHGALQPPQASVTGRISASILLLHGWDDPIAPPADVQAIASELTQAGADWQLHAYGHVQHAFTFEGARFPERGIVYDERADTRSWAAMRAHLAAVFNRA</sequence>
<dbReference type="InterPro" id="IPR029058">
    <property type="entry name" value="AB_hydrolase_fold"/>
</dbReference>
<evidence type="ECO:0000313" key="2">
    <source>
        <dbReference type="EMBL" id="WMD21719.1"/>
    </source>
</evidence>
<dbReference type="SUPFAM" id="SSF53474">
    <property type="entry name" value="alpha/beta-Hydrolases"/>
    <property type="match status" value="1"/>
</dbReference>
<proteinExistence type="predicted"/>
<dbReference type="PANTHER" id="PTHR22946:SF0">
    <property type="entry name" value="DIENELACTONE HYDROLASE DOMAIN-CONTAINING PROTEIN"/>
    <property type="match status" value="1"/>
</dbReference>
<dbReference type="RefSeq" id="WP_306945689.1">
    <property type="nucleotide sequence ID" value="NZ_CP132976.1"/>
</dbReference>
<dbReference type="Pfam" id="PF01738">
    <property type="entry name" value="DLH"/>
    <property type="match status" value="1"/>
</dbReference>
<reference evidence="2 3" key="1">
    <citation type="submission" date="2023-08" db="EMBL/GenBank/DDBJ databases">
        <title>Achromobacter seleniivolatilans sp. nov., isolated from seleniferous soil.</title>
        <authorList>
            <person name="Zhang S."/>
            <person name="Li K."/>
            <person name="Peng J."/>
            <person name="Zhao Q."/>
            <person name="Wang H."/>
            <person name="Guo Y."/>
        </authorList>
    </citation>
    <scope>NUCLEOTIDE SEQUENCE [LARGE SCALE GENOMIC DNA]</scope>
    <source>
        <strain evidence="2 3">R39</strain>
    </source>
</reference>
<keyword evidence="3" id="KW-1185">Reference proteome</keyword>
<dbReference type="GO" id="GO:0016787">
    <property type="term" value="F:hydrolase activity"/>
    <property type="evidence" value="ECO:0007669"/>
    <property type="project" value="UniProtKB-KW"/>
</dbReference>
<protein>
    <submittedName>
        <fullName evidence="2">Dienelactone hydrolase family protein</fullName>
    </submittedName>
</protein>